<dbReference type="EMBL" id="CP065738">
    <property type="protein sequence ID" value="QPT53225.1"/>
    <property type="molecule type" value="Genomic_DNA"/>
</dbReference>
<dbReference type="EMBL" id="LJBJ02000027">
    <property type="protein sequence ID" value="OAX51258.1"/>
    <property type="molecule type" value="Genomic_DNA"/>
</dbReference>
<sequence>MDYLSTRDPEAAPASFTDILLRGLAPDGGLYLPVRYPQLDASTLRSWRTLLAEEGYAALAAQIMELFVDDIPAEDLRRMAERAYAPEKFADPQIVPVTPLEDGLHLAHVSEGPTAAFKDMAMQLLGELFEYELARRGETLNILGATSGDTGSSAEYAMRGREGIRVFMLTPRGRMTPFQQAQMFGLDDPNIVNVAVDGVFDDCQDLVKAISADAAFKRKHRIGAVNSINWARLLAQIVYYVSSWLRVTTAEDQRVSFCVPTGNFGDICAGHIARQMGLPIDRLIVATNENDVLDEFFRTGNYRVRSAAETAETSSPSMDISRASNFERFVFDLLGRDAARTSDLFGTQVRRGGFSLAGTEEFEDAAGRFGFLSGRSTHADRVSTIRDAHERLGVLMDPHTADGVTVARRHRDQVDTPIVCLETALPVKFADTIREAIGRDPQIPERFAGIMEAPRHVVDLPDDAEAVKDLIRERIAAVDVR</sequence>
<dbReference type="InterPro" id="IPR000634">
    <property type="entry name" value="Ser/Thr_deHydtase_PyrdxlP-BS"/>
</dbReference>
<keyword evidence="18" id="KW-1185">Reference proteome</keyword>
<evidence type="ECO:0000256" key="5">
    <source>
        <dbReference type="ARBA" id="ARBA00013028"/>
    </source>
</evidence>
<evidence type="ECO:0000313" key="18">
    <source>
        <dbReference type="Proteomes" id="UP000053171"/>
    </source>
</evidence>
<reference evidence="16 18" key="3">
    <citation type="submission" date="2016-06" db="EMBL/GenBank/DDBJ databases">
        <title>Identification of putative biosynthetic pathways for the production of bioactive secondary metabolites by the marine actinomycete Kocuria kristinae RUTW2-3.</title>
        <authorList>
            <person name="Waterworth S.C."/>
            <person name="Walmsley T.A."/>
            <person name="Matongo T."/>
            <person name="Davies-Coleman M.T."/>
            <person name="Dorrington R.A."/>
        </authorList>
    </citation>
    <scope>NUCLEOTIDE SEQUENCE [LARGE SCALE GENOMIC DNA]</scope>
    <source>
        <strain evidence="18">RuSp02-3</strain>
        <strain evidence="16">RUTW2-3</strain>
    </source>
</reference>
<keyword evidence="9 13" id="KW-0663">Pyridoxal phosphate</keyword>
<dbReference type="GeneID" id="61263341"/>
<reference evidence="17 19" key="4">
    <citation type="submission" date="2020-12" db="EMBL/GenBank/DDBJ databases">
        <title>FDA dAtabase for Regulatory Grade micrObial Sequences (FDA-ARGOS): Supporting development and validation of Infectious Disease Dx tests.</title>
        <authorList>
            <person name="Sproer C."/>
            <person name="Gronow S."/>
            <person name="Severitt S."/>
            <person name="Schroder I."/>
            <person name="Tallon L."/>
            <person name="Sadzewicz L."/>
            <person name="Zhao X."/>
            <person name="Boylan J."/>
            <person name="Ott S."/>
            <person name="Bowen H."/>
            <person name="Vavikolanu K."/>
            <person name="Mehta A."/>
            <person name="Aluvathingal J."/>
            <person name="Nadendla S."/>
            <person name="Lowell S."/>
            <person name="Myers T."/>
            <person name="Yan Y."/>
            <person name="Sichtig H."/>
        </authorList>
    </citation>
    <scope>NUCLEOTIDE SEQUENCE [LARGE SCALE GENOMIC DNA]</scope>
    <source>
        <strain evidence="17 19">FDAARGOS_864</strain>
    </source>
</reference>
<comment type="pathway">
    <text evidence="3">Amino-acid biosynthesis; L-threonine biosynthesis; L-threonine from L-aspartate: step 5/5.</text>
</comment>
<evidence type="ECO:0000256" key="2">
    <source>
        <dbReference type="ARBA" id="ARBA00003648"/>
    </source>
</evidence>
<dbReference type="EC" id="4.2.3.1" evidence="5 12"/>
<dbReference type="PANTHER" id="PTHR42690">
    <property type="entry name" value="THREONINE SYNTHASE FAMILY MEMBER"/>
    <property type="match status" value="1"/>
</dbReference>
<dbReference type="InterPro" id="IPR036052">
    <property type="entry name" value="TrpB-like_PALP_sf"/>
</dbReference>
<evidence type="ECO:0000256" key="1">
    <source>
        <dbReference type="ARBA" id="ARBA00001933"/>
    </source>
</evidence>
<evidence type="ECO:0000256" key="13">
    <source>
        <dbReference type="PIRSR" id="PIRSR604450-51"/>
    </source>
</evidence>
<dbReference type="Proteomes" id="UP000594975">
    <property type="component" value="Chromosome"/>
</dbReference>
<keyword evidence="10 17" id="KW-0456">Lyase</keyword>
<dbReference type="Pfam" id="PF00291">
    <property type="entry name" value="PALP"/>
    <property type="match status" value="1"/>
</dbReference>
<comment type="function">
    <text evidence="2">Catalyzes the gamma-elimination of phosphate from L-phosphohomoserine and the beta-addition of water to produce L-threonine.</text>
</comment>
<dbReference type="GO" id="GO:0004795">
    <property type="term" value="F:threonine synthase activity"/>
    <property type="evidence" value="ECO:0007669"/>
    <property type="project" value="UniProtKB-UniRule"/>
</dbReference>
<name>A0A147E1W0_9MICC</name>
<dbReference type="CDD" id="cd01560">
    <property type="entry name" value="Thr-synth_2"/>
    <property type="match status" value="1"/>
</dbReference>
<dbReference type="KEGG" id="rkr:I6G21_08065"/>
<dbReference type="GO" id="GO:0030170">
    <property type="term" value="F:pyridoxal phosphate binding"/>
    <property type="evidence" value="ECO:0007669"/>
    <property type="project" value="InterPro"/>
</dbReference>
<evidence type="ECO:0000256" key="6">
    <source>
        <dbReference type="ARBA" id="ARBA00018679"/>
    </source>
</evidence>
<evidence type="ECO:0000259" key="15">
    <source>
        <dbReference type="Pfam" id="PF14821"/>
    </source>
</evidence>
<accession>A0A147E1W0</accession>
<dbReference type="UniPathway" id="UPA00050">
    <property type="reaction ID" value="UER00065"/>
</dbReference>
<keyword evidence="7" id="KW-0028">Amino-acid biosynthesis</keyword>
<evidence type="ECO:0000256" key="10">
    <source>
        <dbReference type="ARBA" id="ARBA00023239"/>
    </source>
</evidence>
<feature type="modified residue" description="N6-(pyridoxal phosphate)lysine" evidence="13">
    <location>
        <position position="118"/>
    </location>
</feature>
<evidence type="ECO:0000259" key="14">
    <source>
        <dbReference type="Pfam" id="PF00291"/>
    </source>
</evidence>
<dbReference type="PATRIC" id="fig|37923.10.peg.744"/>
<reference evidence="18" key="1">
    <citation type="submission" date="2016-04" db="EMBL/GenBank/DDBJ databases">
        <authorList>
            <person name="Waterworth S."/>
            <person name="Matcher G."/>
        </authorList>
    </citation>
    <scope>NUCLEOTIDE SEQUENCE [LARGE SCALE GENOMIC DNA]</scope>
    <source>
        <strain evidence="18">RuSp02-3</strain>
    </source>
</reference>
<dbReference type="Gene3D" id="3.90.1380.10">
    <property type="entry name" value="Threonine synthase, N-terminal domain"/>
    <property type="match status" value="1"/>
</dbReference>
<comment type="similarity">
    <text evidence="4">Belongs to the threonine synthase family.</text>
</comment>
<keyword evidence="8" id="KW-0791">Threonine biosynthesis</keyword>
<dbReference type="SUPFAM" id="SSF53686">
    <property type="entry name" value="Tryptophan synthase beta subunit-like PLP-dependent enzymes"/>
    <property type="match status" value="1"/>
</dbReference>
<dbReference type="RefSeq" id="WP_058731775.1">
    <property type="nucleotide sequence ID" value="NZ_CP065738.1"/>
</dbReference>
<proteinExistence type="inferred from homology"/>
<dbReference type="InterPro" id="IPR051166">
    <property type="entry name" value="Threonine_Synthase"/>
</dbReference>
<evidence type="ECO:0000313" key="19">
    <source>
        <dbReference type="Proteomes" id="UP000594975"/>
    </source>
</evidence>
<dbReference type="Pfam" id="PF14821">
    <property type="entry name" value="Thr_synth_N"/>
    <property type="match status" value="1"/>
</dbReference>
<dbReference type="NCBIfam" id="TIGR00260">
    <property type="entry name" value="thrC"/>
    <property type="match status" value="1"/>
</dbReference>
<comment type="catalytic activity">
    <reaction evidence="11">
        <text>O-phospho-L-homoserine + H2O = L-threonine + phosphate</text>
        <dbReference type="Rhea" id="RHEA:10840"/>
        <dbReference type="ChEBI" id="CHEBI:15377"/>
        <dbReference type="ChEBI" id="CHEBI:43474"/>
        <dbReference type="ChEBI" id="CHEBI:57590"/>
        <dbReference type="ChEBI" id="CHEBI:57926"/>
        <dbReference type="EC" id="4.2.3.1"/>
    </reaction>
</comment>
<organism evidence="17 19">
    <name type="scientific">Rothia kristinae</name>
    <dbReference type="NCBI Taxonomy" id="37923"/>
    <lineage>
        <taxon>Bacteria</taxon>
        <taxon>Bacillati</taxon>
        <taxon>Actinomycetota</taxon>
        <taxon>Actinomycetes</taxon>
        <taxon>Micrococcales</taxon>
        <taxon>Micrococcaceae</taxon>
        <taxon>Rothia</taxon>
    </lineage>
</organism>
<evidence type="ECO:0000256" key="4">
    <source>
        <dbReference type="ARBA" id="ARBA00005517"/>
    </source>
</evidence>
<dbReference type="GO" id="GO:0009088">
    <property type="term" value="P:threonine biosynthetic process"/>
    <property type="evidence" value="ECO:0007669"/>
    <property type="project" value="UniProtKB-UniRule"/>
</dbReference>
<evidence type="ECO:0000313" key="16">
    <source>
        <dbReference type="EMBL" id="OAX51258.1"/>
    </source>
</evidence>
<reference evidence="16" key="2">
    <citation type="submission" date="2016-04" db="EMBL/GenBank/DDBJ databases">
        <authorList>
            <person name="Evans L.H."/>
            <person name="Alamgir A."/>
            <person name="Owens N."/>
            <person name="Weber N.D."/>
            <person name="Virtaneva K."/>
            <person name="Barbian K."/>
            <person name="Babar A."/>
            <person name="Rosenke K."/>
        </authorList>
    </citation>
    <scope>NUCLEOTIDE SEQUENCE [LARGE SCALE GENOMIC DNA]</scope>
    <source>
        <strain evidence="16">RUTW2-3</strain>
    </source>
</reference>
<feature type="domain" description="Threonine synthase N-terminal" evidence="15">
    <location>
        <begin position="3"/>
        <end position="84"/>
    </location>
</feature>
<protein>
    <recommendedName>
        <fullName evidence="6 12">Threonine synthase</fullName>
        <ecNumber evidence="5 12">4.2.3.1</ecNumber>
    </recommendedName>
</protein>
<dbReference type="AlphaFoldDB" id="A0A147E1W0"/>
<dbReference type="InterPro" id="IPR001926">
    <property type="entry name" value="TrpB-like_PALP"/>
</dbReference>
<evidence type="ECO:0000256" key="9">
    <source>
        <dbReference type="ARBA" id="ARBA00022898"/>
    </source>
</evidence>
<evidence type="ECO:0000256" key="12">
    <source>
        <dbReference type="NCBIfam" id="TIGR00260"/>
    </source>
</evidence>
<evidence type="ECO:0000256" key="7">
    <source>
        <dbReference type="ARBA" id="ARBA00022605"/>
    </source>
</evidence>
<evidence type="ECO:0000313" key="17">
    <source>
        <dbReference type="EMBL" id="QPT53225.1"/>
    </source>
</evidence>
<feature type="domain" description="Tryptophan synthase beta chain-like PALP" evidence="14">
    <location>
        <begin position="112"/>
        <end position="336"/>
    </location>
</feature>
<evidence type="ECO:0000256" key="11">
    <source>
        <dbReference type="ARBA" id="ARBA00049144"/>
    </source>
</evidence>
<dbReference type="InterPro" id="IPR004450">
    <property type="entry name" value="Thr_synthase-like"/>
</dbReference>
<dbReference type="PROSITE" id="PS00165">
    <property type="entry name" value="DEHYDRATASE_SER_THR"/>
    <property type="match status" value="1"/>
</dbReference>
<evidence type="ECO:0000256" key="8">
    <source>
        <dbReference type="ARBA" id="ARBA00022697"/>
    </source>
</evidence>
<dbReference type="InterPro" id="IPR037158">
    <property type="entry name" value="Thr_synth_N_sf"/>
</dbReference>
<dbReference type="PANTHER" id="PTHR42690:SF1">
    <property type="entry name" value="THREONINE SYNTHASE-LIKE 2"/>
    <property type="match status" value="1"/>
</dbReference>
<dbReference type="Gene3D" id="3.40.50.1100">
    <property type="match status" value="2"/>
</dbReference>
<comment type="cofactor">
    <cofactor evidence="1 13">
        <name>pyridoxal 5'-phosphate</name>
        <dbReference type="ChEBI" id="CHEBI:597326"/>
    </cofactor>
</comment>
<dbReference type="InterPro" id="IPR029144">
    <property type="entry name" value="Thr_synth_N"/>
</dbReference>
<gene>
    <name evidence="16" type="ORF">AN277_0209800</name>
    <name evidence="17" type="ORF">I6G21_08065</name>
</gene>
<dbReference type="Pfam" id="PF24857">
    <property type="entry name" value="THR4_C"/>
    <property type="match status" value="1"/>
</dbReference>
<dbReference type="Proteomes" id="UP000053171">
    <property type="component" value="Unassembled WGS sequence"/>
</dbReference>
<evidence type="ECO:0000256" key="3">
    <source>
        <dbReference type="ARBA" id="ARBA00004979"/>
    </source>
</evidence>